<feature type="binding site" evidence="10">
    <location>
        <position position="233"/>
    </location>
    <ligand>
        <name>ATP</name>
        <dbReference type="ChEBI" id="CHEBI:30616"/>
    </ligand>
</feature>
<evidence type="ECO:0000256" key="6">
    <source>
        <dbReference type="ARBA" id="ARBA00022884"/>
    </source>
</evidence>
<keyword evidence="6 11" id="KW-0694">RNA-binding</keyword>
<dbReference type="SMART" id="SM00363">
    <property type="entry name" value="S4"/>
    <property type="match status" value="1"/>
</dbReference>
<comment type="caution">
    <text evidence="10">Lacks conserved residue(s) required for the propagation of feature annotation.</text>
</comment>
<dbReference type="GO" id="GO:0004831">
    <property type="term" value="F:tyrosine-tRNA ligase activity"/>
    <property type="evidence" value="ECO:0007669"/>
    <property type="project" value="UniProtKB-UniRule"/>
</dbReference>
<dbReference type="SUPFAM" id="SSF52374">
    <property type="entry name" value="Nucleotidylyl transferase"/>
    <property type="match status" value="1"/>
</dbReference>
<dbReference type="InterPro" id="IPR002305">
    <property type="entry name" value="aa-tRNA-synth_Ic"/>
</dbReference>
<evidence type="ECO:0000256" key="2">
    <source>
        <dbReference type="ARBA" id="ARBA00022490"/>
    </source>
</evidence>
<evidence type="ECO:0000256" key="8">
    <source>
        <dbReference type="ARBA" id="ARBA00023146"/>
    </source>
</evidence>
<dbReference type="GO" id="GO:0006437">
    <property type="term" value="P:tyrosyl-tRNA aminoacylation"/>
    <property type="evidence" value="ECO:0007669"/>
    <property type="project" value="UniProtKB-UniRule"/>
</dbReference>
<dbReference type="FunFam" id="3.40.50.620:FF:000061">
    <property type="entry name" value="Tyrosine--tRNA ligase"/>
    <property type="match status" value="1"/>
</dbReference>
<dbReference type="PANTHER" id="PTHR11766:SF1">
    <property type="entry name" value="TYROSINE--TRNA LIGASE"/>
    <property type="match status" value="1"/>
</dbReference>
<dbReference type="PANTHER" id="PTHR11766">
    <property type="entry name" value="TYROSYL-TRNA SYNTHETASE"/>
    <property type="match status" value="1"/>
</dbReference>
<comment type="caution">
    <text evidence="13">The sequence shown here is derived from an EMBL/GenBank/DDBJ whole genome shotgun (WGS) entry which is preliminary data.</text>
</comment>
<dbReference type="Proteomes" id="UP000230973">
    <property type="component" value="Unassembled WGS sequence"/>
</dbReference>
<evidence type="ECO:0000256" key="11">
    <source>
        <dbReference type="PROSITE-ProRule" id="PRU00182"/>
    </source>
</evidence>
<dbReference type="PRINTS" id="PR01040">
    <property type="entry name" value="TRNASYNTHTYR"/>
</dbReference>
<dbReference type="SUPFAM" id="SSF55174">
    <property type="entry name" value="Alpha-L RNA-binding motif"/>
    <property type="match status" value="1"/>
</dbReference>
<comment type="similarity">
    <text evidence="10">Belongs to the class-I aminoacyl-tRNA synthetase family. TyrS type 2 subfamily.</text>
</comment>
<comment type="subunit">
    <text evidence="1 10">Homodimer.</text>
</comment>
<evidence type="ECO:0000256" key="9">
    <source>
        <dbReference type="ARBA" id="ARBA00048248"/>
    </source>
</evidence>
<dbReference type="Gene3D" id="1.10.240.10">
    <property type="entry name" value="Tyrosyl-Transfer RNA Synthetase"/>
    <property type="match status" value="1"/>
</dbReference>
<keyword evidence="7 10" id="KW-0648">Protein biosynthesis</keyword>
<dbReference type="GO" id="GO:0003723">
    <property type="term" value="F:RNA binding"/>
    <property type="evidence" value="ECO:0007669"/>
    <property type="project" value="UniProtKB-KW"/>
</dbReference>
<evidence type="ECO:0000256" key="1">
    <source>
        <dbReference type="ARBA" id="ARBA00011738"/>
    </source>
</evidence>
<protein>
    <recommendedName>
        <fullName evidence="10">Tyrosine--tRNA ligase</fullName>
        <ecNumber evidence="10">6.1.1.1</ecNumber>
    </recommendedName>
    <alternativeName>
        <fullName evidence="10">Tyrosyl-tRNA synthetase</fullName>
        <shortName evidence="10">TyrRS</shortName>
    </alternativeName>
</protein>
<dbReference type="Pfam" id="PF22421">
    <property type="entry name" value="SYY_C-terminal"/>
    <property type="match status" value="1"/>
</dbReference>
<dbReference type="InterPro" id="IPR054608">
    <property type="entry name" value="SYY-like_C"/>
</dbReference>
<evidence type="ECO:0000259" key="12">
    <source>
        <dbReference type="SMART" id="SM00363"/>
    </source>
</evidence>
<proteinExistence type="inferred from homology"/>
<feature type="domain" description="RNA-binding S4" evidence="12">
    <location>
        <begin position="339"/>
        <end position="402"/>
    </location>
</feature>
<dbReference type="InterPro" id="IPR014729">
    <property type="entry name" value="Rossmann-like_a/b/a_fold"/>
</dbReference>
<evidence type="ECO:0000256" key="3">
    <source>
        <dbReference type="ARBA" id="ARBA00022598"/>
    </source>
</evidence>
<feature type="short sequence motif" description="'KMSKS' region" evidence="10">
    <location>
        <begin position="230"/>
        <end position="234"/>
    </location>
</feature>
<dbReference type="EC" id="6.1.1.1" evidence="10"/>
<dbReference type="Pfam" id="PF00579">
    <property type="entry name" value="tRNA-synt_1b"/>
    <property type="match status" value="1"/>
</dbReference>
<dbReference type="GO" id="GO:0005829">
    <property type="term" value="C:cytosol"/>
    <property type="evidence" value="ECO:0007669"/>
    <property type="project" value="TreeGrafter"/>
</dbReference>
<dbReference type="InterPro" id="IPR024108">
    <property type="entry name" value="Tyr-tRNA-ligase_bac_2"/>
</dbReference>
<dbReference type="InterPro" id="IPR002942">
    <property type="entry name" value="S4_RNA-bd"/>
</dbReference>
<evidence type="ECO:0000256" key="4">
    <source>
        <dbReference type="ARBA" id="ARBA00022741"/>
    </source>
</evidence>
<organism evidence="13 14">
    <name type="scientific">Candidatus Uhrbacteria bacterium CG_4_10_14_0_8_um_filter_58_22</name>
    <dbReference type="NCBI Taxonomy" id="1975029"/>
    <lineage>
        <taxon>Bacteria</taxon>
        <taxon>Candidatus Uhriibacteriota</taxon>
    </lineage>
</organism>
<evidence type="ECO:0000256" key="5">
    <source>
        <dbReference type="ARBA" id="ARBA00022840"/>
    </source>
</evidence>
<gene>
    <name evidence="10" type="primary">tyrS</name>
    <name evidence="13" type="ORF">COY93_01935</name>
</gene>
<evidence type="ECO:0000256" key="10">
    <source>
        <dbReference type="HAMAP-Rule" id="MF_02007"/>
    </source>
</evidence>
<dbReference type="InterPro" id="IPR024088">
    <property type="entry name" value="Tyr-tRNA-ligase_bac-type"/>
</dbReference>
<comment type="subcellular location">
    <subcellularLocation>
        <location evidence="10">Cytoplasm</location>
    </subcellularLocation>
</comment>
<evidence type="ECO:0000313" key="13">
    <source>
        <dbReference type="EMBL" id="PIY62851.1"/>
    </source>
</evidence>
<dbReference type="GO" id="GO:0005524">
    <property type="term" value="F:ATP binding"/>
    <property type="evidence" value="ECO:0007669"/>
    <property type="project" value="UniProtKB-UniRule"/>
</dbReference>
<evidence type="ECO:0000313" key="14">
    <source>
        <dbReference type="Proteomes" id="UP000230973"/>
    </source>
</evidence>
<accession>A0A2M7QA72</accession>
<dbReference type="Gene3D" id="3.40.50.620">
    <property type="entry name" value="HUPs"/>
    <property type="match status" value="1"/>
</dbReference>
<keyword evidence="4 10" id="KW-0547">Nucleotide-binding</keyword>
<comment type="catalytic activity">
    <reaction evidence="9 10">
        <text>tRNA(Tyr) + L-tyrosine + ATP = L-tyrosyl-tRNA(Tyr) + AMP + diphosphate + H(+)</text>
        <dbReference type="Rhea" id="RHEA:10220"/>
        <dbReference type="Rhea" id="RHEA-COMP:9706"/>
        <dbReference type="Rhea" id="RHEA-COMP:9707"/>
        <dbReference type="ChEBI" id="CHEBI:15378"/>
        <dbReference type="ChEBI" id="CHEBI:30616"/>
        <dbReference type="ChEBI" id="CHEBI:33019"/>
        <dbReference type="ChEBI" id="CHEBI:58315"/>
        <dbReference type="ChEBI" id="CHEBI:78442"/>
        <dbReference type="ChEBI" id="CHEBI:78536"/>
        <dbReference type="ChEBI" id="CHEBI:456215"/>
        <dbReference type="EC" id="6.1.1.1"/>
    </reaction>
</comment>
<dbReference type="InterPro" id="IPR002307">
    <property type="entry name" value="Tyr-tRNA-ligase"/>
</dbReference>
<keyword evidence="5 10" id="KW-0067">ATP-binding</keyword>
<evidence type="ECO:0000256" key="7">
    <source>
        <dbReference type="ARBA" id="ARBA00022917"/>
    </source>
</evidence>
<dbReference type="Gene3D" id="3.10.290.10">
    <property type="entry name" value="RNA-binding S4 domain"/>
    <property type="match status" value="1"/>
</dbReference>
<sequence length="402" mass="44820">MTPLTDPTALDQLMRRRVAEIISEDSLKKKLASGRPLRIKFGADPTKPDLHLGHVVVLKKLREFQNLGHTIVFIIGDYTAQVGDPSGKSKTRPQLSDEEARANGETYLAQVGKILNRERLEVRWNSEWFSKMSFLDVISLAGKFTVARIIERDDFAQRLKDGTDIHLHELLYPAMQAYDSIMVEADVELGATDQRFNLLAGRDLQRKLGKPEQDLLMVGPILVGTDGVQKMSKSLGNYIGVEDDPSDMYGKVMSIPDSTLWDYWTLVTDESEESIAEMRTACESGKMNPRDAKARLARTIVSELYSADVAGKAEQEFDLVHRQGGQPENTLEIFVSEDITLSDALVKAKLVNSKSEARRVIEQGGVKVDDQVVTDIDAPVGLTEGGVVIQKGKRHFVRLVRK</sequence>
<keyword evidence="3 10" id="KW-0436">Ligase</keyword>
<dbReference type="EMBL" id="PFLC01000026">
    <property type="protein sequence ID" value="PIY62851.1"/>
    <property type="molecule type" value="Genomic_DNA"/>
</dbReference>
<dbReference type="InterPro" id="IPR036986">
    <property type="entry name" value="S4_RNA-bd_sf"/>
</dbReference>
<dbReference type="NCBIfam" id="TIGR00234">
    <property type="entry name" value="tyrS"/>
    <property type="match status" value="1"/>
</dbReference>
<reference evidence="14" key="1">
    <citation type="submission" date="2017-09" db="EMBL/GenBank/DDBJ databases">
        <title>Depth-based differentiation of microbial function through sediment-hosted aquifers and enrichment of novel symbionts in the deep terrestrial subsurface.</title>
        <authorList>
            <person name="Probst A.J."/>
            <person name="Ladd B."/>
            <person name="Jarett J.K."/>
            <person name="Geller-Mcgrath D.E."/>
            <person name="Sieber C.M.K."/>
            <person name="Emerson J.B."/>
            <person name="Anantharaman K."/>
            <person name="Thomas B.C."/>
            <person name="Malmstrom R."/>
            <person name="Stieglmeier M."/>
            <person name="Klingl A."/>
            <person name="Woyke T."/>
            <person name="Ryan C.M."/>
            <person name="Banfield J.F."/>
        </authorList>
    </citation>
    <scope>NUCLEOTIDE SEQUENCE [LARGE SCALE GENOMIC DNA]</scope>
</reference>
<dbReference type="CDD" id="cd00805">
    <property type="entry name" value="TyrRS_core"/>
    <property type="match status" value="1"/>
</dbReference>
<keyword evidence="8 10" id="KW-0030">Aminoacyl-tRNA synthetase</keyword>
<dbReference type="HAMAP" id="MF_02007">
    <property type="entry name" value="Tyr_tRNA_synth_type2"/>
    <property type="match status" value="1"/>
</dbReference>
<keyword evidence="2 10" id="KW-0963">Cytoplasm</keyword>
<name>A0A2M7QA72_9BACT</name>
<dbReference type="CDD" id="cd00165">
    <property type="entry name" value="S4"/>
    <property type="match status" value="1"/>
</dbReference>
<comment type="function">
    <text evidence="10">Catalyzes the attachment of tyrosine to tRNA(Tyr) in a two-step reaction: tyrosine is first activated by ATP to form Tyr-AMP and then transferred to the acceptor end of tRNA(Tyr).</text>
</comment>
<dbReference type="AlphaFoldDB" id="A0A2M7QA72"/>
<dbReference type="PROSITE" id="PS50889">
    <property type="entry name" value="S4"/>
    <property type="match status" value="1"/>
</dbReference>